<evidence type="ECO:0000256" key="1">
    <source>
        <dbReference type="SAM" id="SignalP"/>
    </source>
</evidence>
<name>A0A418YT25_9SPHN</name>
<protein>
    <submittedName>
        <fullName evidence="2">Transporter</fullName>
    </submittedName>
</protein>
<gene>
    <name evidence="2" type="ORF">D0Z70_11275</name>
</gene>
<keyword evidence="1" id="KW-0732">Signal</keyword>
<comment type="caution">
    <text evidence="2">The sequence shown here is derived from an EMBL/GenBank/DDBJ whole genome shotgun (WGS) entry which is preliminary data.</text>
</comment>
<dbReference type="InterPro" id="IPR025737">
    <property type="entry name" value="FApF"/>
</dbReference>
<dbReference type="EMBL" id="QVRA01000008">
    <property type="protein sequence ID" value="RJG54979.1"/>
    <property type="molecule type" value="Genomic_DNA"/>
</dbReference>
<dbReference type="Pfam" id="PF13557">
    <property type="entry name" value="Phenol_MetA_deg"/>
    <property type="match status" value="1"/>
</dbReference>
<proteinExistence type="predicted"/>
<organism evidence="2 3">
    <name type="scientific">Sphingobium terrigena</name>
    <dbReference type="NCBI Taxonomy" id="2304063"/>
    <lineage>
        <taxon>Bacteria</taxon>
        <taxon>Pseudomonadati</taxon>
        <taxon>Pseudomonadota</taxon>
        <taxon>Alphaproteobacteria</taxon>
        <taxon>Sphingomonadales</taxon>
        <taxon>Sphingomonadaceae</taxon>
        <taxon>Sphingobium</taxon>
    </lineage>
</organism>
<dbReference type="Proteomes" id="UP000283469">
    <property type="component" value="Unassembled WGS sequence"/>
</dbReference>
<dbReference type="RefSeq" id="WP_119746369.1">
    <property type="nucleotide sequence ID" value="NZ_QVRA01000008.1"/>
</dbReference>
<feature type="chain" id="PRO_5019166190" evidence="1">
    <location>
        <begin position="27"/>
        <end position="272"/>
    </location>
</feature>
<evidence type="ECO:0000313" key="2">
    <source>
        <dbReference type="EMBL" id="RJG54979.1"/>
    </source>
</evidence>
<keyword evidence="3" id="KW-1185">Reference proteome</keyword>
<dbReference type="AlphaFoldDB" id="A0A418YT25"/>
<feature type="signal peptide" evidence="1">
    <location>
        <begin position="1"/>
        <end position="26"/>
    </location>
</feature>
<evidence type="ECO:0000313" key="3">
    <source>
        <dbReference type="Proteomes" id="UP000283469"/>
    </source>
</evidence>
<accession>A0A418YT25</accession>
<dbReference type="OrthoDB" id="189778at2"/>
<reference evidence="2 3" key="1">
    <citation type="submission" date="2018-08" db="EMBL/GenBank/DDBJ databases">
        <title>Sphingobium sp. EO9.</title>
        <authorList>
            <person name="Park Y."/>
            <person name="Kim K.H."/>
            <person name="Jeon C.O."/>
        </authorList>
    </citation>
    <scope>NUCLEOTIDE SEQUENCE [LARGE SCALE GENOMIC DNA]</scope>
    <source>
        <strain evidence="2 3">EO9</strain>
    </source>
</reference>
<sequence>MRHGKWLALMVALGLAGTMSPRAAMAQEVRDLCADRPGLGTPACTVDKGRLVLEVGLGDWTREQDAGSRTDTVVTGDALVRLGLTDRLEVQLGWTAYGHVRSLDRVTGVTDKADGVGDILIAFRQNLRNPDGSGLSIALMPYVTAPVGGSAIGGGDWGAGLLLPIGFDLGGGLSLGLTPQIDAAVDGDGKGRHVAYGSVVGLGVSFGDSLSGSIEASVTRHDDPAGHATQALGGLSIAWQPSADMQLDIGLNVGLNRDSPDSQLYFGIVRRF</sequence>